<organism evidence="2 3">
    <name type="scientific">Mycobacterium tuberculosis</name>
    <dbReference type="NCBI Taxonomy" id="1773"/>
    <lineage>
        <taxon>Bacteria</taxon>
        <taxon>Bacillati</taxon>
        <taxon>Actinomycetota</taxon>
        <taxon>Actinomycetes</taxon>
        <taxon>Mycobacteriales</taxon>
        <taxon>Mycobacteriaceae</taxon>
        <taxon>Mycobacterium</taxon>
        <taxon>Mycobacterium tuberculosis complex</taxon>
    </lineage>
</organism>
<evidence type="ECO:0000313" key="4">
    <source>
        <dbReference type="Proteomes" id="UP000039021"/>
    </source>
</evidence>
<sequence length="43" mass="4916">MGLDVADFQRIDASALACIFKNTNLRTRIWRHNTVGLTVLIDR</sequence>
<accession>A0A0U0RVC1</accession>
<name>A0A0U0RVC1_MYCTX</name>
<dbReference type="AlphaFoldDB" id="A0A0U0RVC1"/>
<protein>
    <submittedName>
        <fullName evidence="2">Uncharacterized protein</fullName>
    </submittedName>
</protein>
<dbReference type="EMBL" id="CSBK01000001">
    <property type="protein sequence ID" value="COW75655.1"/>
    <property type="molecule type" value="Genomic_DNA"/>
</dbReference>
<dbReference type="Proteomes" id="UP000038802">
    <property type="component" value="Unassembled WGS sequence"/>
</dbReference>
<gene>
    <name evidence="2" type="ORF">ERS007703_04379</name>
    <name evidence="1" type="ORF">ERS007739_00002</name>
</gene>
<proteinExistence type="predicted"/>
<evidence type="ECO:0000313" key="2">
    <source>
        <dbReference type="EMBL" id="COW87692.1"/>
    </source>
</evidence>
<evidence type="ECO:0000313" key="1">
    <source>
        <dbReference type="EMBL" id="COW75655.1"/>
    </source>
</evidence>
<reference evidence="2" key="3">
    <citation type="submission" date="2015-03" db="EMBL/GenBank/DDBJ databases">
        <authorList>
            <person name="Murphy D."/>
        </authorList>
    </citation>
    <scope>NUCLEOTIDE SEQUENCE [LARGE SCALE GENOMIC DNA]</scope>
    <source>
        <strain evidence="2">K00500041</strain>
    </source>
</reference>
<evidence type="ECO:0000313" key="3">
    <source>
        <dbReference type="Proteomes" id="UP000038802"/>
    </source>
</evidence>
<dbReference type="Proteomes" id="UP000039021">
    <property type="component" value="Unassembled WGS sequence"/>
</dbReference>
<dbReference type="EMBL" id="CSAE01000758">
    <property type="protein sequence ID" value="COW87692.1"/>
    <property type="molecule type" value="Genomic_DNA"/>
</dbReference>
<reference evidence="3 4" key="1">
    <citation type="submission" date="2015-03" db="EMBL/GenBank/DDBJ databases">
        <authorList>
            <consortium name="Pathogen Informatics"/>
        </authorList>
    </citation>
    <scope>NUCLEOTIDE SEQUENCE [LARGE SCALE GENOMIC DNA]</scope>
    <source>
        <strain evidence="3">K00500041</strain>
        <strain evidence="4">N09902308</strain>
    </source>
</reference>
<reference evidence="1" key="2">
    <citation type="submission" date="2015-03" db="EMBL/GenBank/DDBJ databases">
        <authorList>
            <consortium name="Pathogen Informatics"/>
            <person name="Murphy D."/>
        </authorList>
    </citation>
    <scope>NUCLEOTIDE SEQUENCE</scope>
    <source>
        <strain evidence="1">N09902308</strain>
    </source>
</reference>